<dbReference type="AlphaFoldDB" id="A0AAE0X1Q2"/>
<reference evidence="1" key="1">
    <citation type="journal article" date="2023" name="Mol. Phylogenet. Evol.">
        <title>Genome-scale phylogeny and comparative genomics of the fungal order Sordariales.</title>
        <authorList>
            <person name="Hensen N."/>
            <person name="Bonometti L."/>
            <person name="Westerberg I."/>
            <person name="Brannstrom I.O."/>
            <person name="Guillou S."/>
            <person name="Cros-Aarteil S."/>
            <person name="Calhoun S."/>
            <person name="Haridas S."/>
            <person name="Kuo A."/>
            <person name="Mondo S."/>
            <person name="Pangilinan J."/>
            <person name="Riley R."/>
            <person name="LaButti K."/>
            <person name="Andreopoulos B."/>
            <person name="Lipzen A."/>
            <person name="Chen C."/>
            <person name="Yan M."/>
            <person name="Daum C."/>
            <person name="Ng V."/>
            <person name="Clum A."/>
            <person name="Steindorff A."/>
            <person name="Ohm R.A."/>
            <person name="Martin F."/>
            <person name="Silar P."/>
            <person name="Natvig D.O."/>
            <person name="Lalanne C."/>
            <person name="Gautier V."/>
            <person name="Ament-Velasquez S.L."/>
            <person name="Kruys A."/>
            <person name="Hutchinson M.I."/>
            <person name="Powell A.J."/>
            <person name="Barry K."/>
            <person name="Miller A.N."/>
            <person name="Grigoriev I.V."/>
            <person name="Debuchy R."/>
            <person name="Gladieux P."/>
            <person name="Hiltunen Thoren M."/>
            <person name="Johannesson H."/>
        </authorList>
    </citation>
    <scope>NUCLEOTIDE SEQUENCE</scope>
    <source>
        <strain evidence="1">CBS 314.62</strain>
    </source>
</reference>
<keyword evidence="2" id="KW-1185">Reference proteome</keyword>
<gene>
    <name evidence="1" type="ORF">B0T22DRAFT_494444</name>
</gene>
<comment type="caution">
    <text evidence="1">The sequence shown here is derived from an EMBL/GenBank/DDBJ whole genome shotgun (WGS) entry which is preliminary data.</text>
</comment>
<reference evidence="1" key="2">
    <citation type="submission" date="2023-06" db="EMBL/GenBank/DDBJ databases">
        <authorList>
            <consortium name="Lawrence Berkeley National Laboratory"/>
            <person name="Haridas S."/>
            <person name="Hensen N."/>
            <person name="Bonometti L."/>
            <person name="Westerberg I."/>
            <person name="Brannstrom I.O."/>
            <person name="Guillou S."/>
            <person name="Cros-Aarteil S."/>
            <person name="Calhoun S."/>
            <person name="Kuo A."/>
            <person name="Mondo S."/>
            <person name="Pangilinan J."/>
            <person name="Riley R."/>
            <person name="Labutti K."/>
            <person name="Andreopoulos B."/>
            <person name="Lipzen A."/>
            <person name="Chen C."/>
            <person name="Yanf M."/>
            <person name="Daum C."/>
            <person name="Ng V."/>
            <person name="Clum A."/>
            <person name="Steindorff A."/>
            <person name="Ohm R."/>
            <person name="Martin F."/>
            <person name="Silar P."/>
            <person name="Natvig D."/>
            <person name="Lalanne C."/>
            <person name="Gautier V."/>
            <person name="Ament-Velasquez S.L."/>
            <person name="Kruys A."/>
            <person name="Hutchinson M.I."/>
            <person name="Powell A.J."/>
            <person name="Barry K."/>
            <person name="Miller A.N."/>
            <person name="Grigoriev I.V."/>
            <person name="Debuchy R."/>
            <person name="Gladieux P."/>
            <person name="Thoren M.H."/>
            <person name="Johannesson H."/>
        </authorList>
    </citation>
    <scope>NUCLEOTIDE SEQUENCE</scope>
    <source>
        <strain evidence="1">CBS 314.62</strain>
    </source>
</reference>
<proteinExistence type="predicted"/>
<dbReference type="EMBL" id="JAULSO010000005">
    <property type="protein sequence ID" value="KAK3682805.1"/>
    <property type="molecule type" value="Genomic_DNA"/>
</dbReference>
<sequence>MPPKRAASAASGTAKRFPNTDAEYKITILNPLTAYEYVCMCQAPFQDGDDENEDEEGDEDNEDDGGKKCDGGKTCLCDNPAADHLDRPWKLTVAGKAKTFNTRTHCDLRDPDNFGMYTFNDHLGYGVVEVLQNIFLDFEEAADNWKERWAICEGLAFFMSTGYAHPILGIDDGDLASATFELIGRLFVATLAHLERENLLSKDSEVKNLGLIMALFLKLPHDYKDYGFFESSRAESIGPAKDKNKWSPHKFVDQVVSYAHKYDIAIAGPKNAAALAAGAKTDAALPLPGSNTAKADVFGFAKALKSYSTKKEGGTTKIGGDYLDITTWTSAERKKHSFSKKDPLGKKELDVIKEGLLIGLA</sequence>
<name>A0AAE0X1Q2_9PEZI</name>
<organism evidence="1 2">
    <name type="scientific">Podospora appendiculata</name>
    <dbReference type="NCBI Taxonomy" id="314037"/>
    <lineage>
        <taxon>Eukaryota</taxon>
        <taxon>Fungi</taxon>
        <taxon>Dikarya</taxon>
        <taxon>Ascomycota</taxon>
        <taxon>Pezizomycotina</taxon>
        <taxon>Sordariomycetes</taxon>
        <taxon>Sordariomycetidae</taxon>
        <taxon>Sordariales</taxon>
        <taxon>Podosporaceae</taxon>
        <taxon>Podospora</taxon>
    </lineage>
</organism>
<evidence type="ECO:0000313" key="2">
    <source>
        <dbReference type="Proteomes" id="UP001270362"/>
    </source>
</evidence>
<protein>
    <submittedName>
        <fullName evidence="1">Uncharacterized protein</fullName>
    </submittedName>
</protein>
<evidence type="ECO:0000313" key="1">
    <source>
        <dbReference type="EMBL" id="KAK3682805.1"/>
    </source>
</evidence>
<accession>A0AAE0X1Q2</accession>
<dbReference type="Proteomes" id="UP001270362">
    <property type="component" value="Unassembled WGS sequence"/>
</dbReference>